<reference evidence="1 2" key="1">
    <citation type="journal article" date="2018" name="Genome Announc.">
        <title>Complete genomes of two Megasphaera elsdenii strains, NCIMB 702410 and ATCC 25940.</title>
        <authorList>
            <person name="Hatmaker E.A."/>
            <person name="O'Dell K."/>
            <person name="Riley L.A."/>
            <person name="Klingeman D.M."/>
            <person name="Guss A.M."/>
        </authorList>
    </citation>
    <scope>NUCLEOTIDE SEQUENCE [LARGE SCALE GENOMIC DNA]</scope>
    <source>
        <strain evidence="1 2">NCIMB702410</strain>
    </source>
</reference>
<proteinExistence type="predicted"/>
<gene>
    <name evidence="1" type="ORF">C6Y28_11895</name>
</gene>
<accession>A0A2S0M9W9</accession>
<evidence type="ECO:0000313" key="2">
    <source>
        <dbReference type="Proteomes" id="UP000238358"/>
    </source>
</evidence>
<dbReference type="OrthoDB" id="1624996at2"/>
<evidence type="ECO:0000313" key="1">
    <source>
        <dbReference type="EMBL" id="AVO28264.1"/>
    </source>
</evidence>
<dbReference type="AlphaFoldDB" id="A0A2S0M9W9"/>
<sequence length="251" mass="27635">MWWQQNACLWLNGQSVHLLKTKRTWYGGVTFRQGHWDYEAKRDPDWMGRETAVQACLPGLLRRYGLAGWHLRLLLGGPGVLWKRLSLGTPDRQEADALIAGAGLVSEEGRAYAFEAACPAKGDGGLYDWTVGAYPKEGVAAICKACHDAGAVIRSIDLLPAFLGRLWPSGTGTLVFQEMPDRQQHRIRLKDGLPLAYEVQAVVPPADLPPFRWLPEGAGAEDWQPAGPSPAVRCLMEDCQLTQATAMLAFL</sequence>
<dbReference type="RefSeq" id="WP_027895048.1">
    <property type="nucleotide sequence ID" value="NZ_CP027569.1"/>
</dbReference>
<organism evidence="1 2">
    <name type="scientific">Megasphaera elsdenii</name>
    <dbReference type="NCBI Taxonomy" id="907"/>
    <lineage>
        <taxon>Bacteria</taxon>
        <taxon>Bacillati</taxon>
        <taxon>Bacillota</taxon>
        <taxon>Negativicutes</taxon>
        <taxon>Veillonellales</taxon>
        <taxon>Veillonellaceae</taxon>
        <taxon>Megasphaera</taxon>
    </lineage>
</organism>
<dbReference type="Proteomes" id="UP000238358">
    <property type="component" value="Chromosome"/>
</dbReference>
<dbReference type="EMBL" id="CP027569">
    <property type="protein sequence ID" value="AVO28264.1"/>
    <property type="molecule type" value="Genomic_DNA"/>
</dbReference>
<protein>
    <submittedName>
        <fullName evidence="1">Uncharacterized protein</fullName>
    </submittedName>
</protein>
<name>A0A2S0M9W9_MEGEL</name>